<dbReference type="STRING" id="2034155.BMI79_12190"/>
<reference evidence="1 2" key="1">
    <citation type="submission" date="2016-11" db="EMBL/GenBank/DDBJ databases">
        <title>Rahnella oryzae sp. nov., isolated from rice root.</title>
        <authorList>
            <person name="Zhang X.-X."/>
            <person name="Zhang J."/>
        </authorList>
    </citation>
    <scope>NUCLEOTIDE SEQUENCE [LARGE SCALE GENOMIC DNA]</scope>
    <source>
        <strain evidence="1 2">J11-6</strain>
    </source>
</reference>
<evidence type="ECO:0008006" key="3">
    <source>
        <dbReference type="Google" id="ProtNLM"/>
    </source>
</evidence>
<dbReference type="Proteomes" id="UP000216021">
    <property type="component" value="Unassembled WGS sequence"/>
</dbReference>
<dbReference type="Pfam" id="PF21822">
    <property type="entry name" value="Phage_TAC_15"/>
    <property type="match status" value="1"/>
</dbReference>
<dbReference type="OrthoDB" id="9034327at2"/>
<dbReference type="EMBL" id="MOXD01000006">
    <property type="protein sequence ID" value="OMQ22268.1"/>
    <property type="molecule type" value="Genomic_DNA"/>
</dbReference>
<name>A0A1S8CIU8_9GAMM</name>
<protein>
    <recommendedName>
        <fullName evidence="3">Bacteriophage protein</fullName>
    </recommendedName>
</protein>
<dbReference type="InterPro" id="IPR049156">
    <property type="entry name" value="Phage_chap_TAC_15-like"/>
</dbReference>
<dbReference type="RefSeq" id="WP_076942475.1">
    <property type="nucleotide sequence ID" value="NZ_MOXD01000006.1"/>
</dbReference>
<dbReference type="AlphaFoldDB" id="A0A1S8CIU8"/>
<accession>A0A1S8CIU8</accession>
<comment type="caution">
    <text evidence="1">The sequence shown here is derived from an EMBL/GenBank/DDBJ whole genome shotgun (WGS) entry which is preliminary data.</text>
</comment>
<organism evidence="1 2">
    <name type="scientific">Serratia oryzae</name>
    <dbReference type="NCBI Taxonomy" id="2034155"/>
    <lineage>
        <taxon>Bacteria</taxon>
        <taxon>Pseudomonadati</taxon>
        <taxon>Pseudomonadota</taxon>
        <taxon>Gammaproteobacteria</taxon>
        <taxon>Enterobacterales</taxon>
        <taxon>Yersiniaceae</taxon>
        <taxon>Serratia</taxon>
    </lineage>
</organism>
<sequence length="132" mass="14431">MEFELKGQEYRAVKLDVFDQFRVSRKLLPAVAGVFEELKSGEITLVALLPQVAEAVAAMSDADCDAILHPCLSVVSRKNGKIWTAVFQDGVMMFDDIDMLGMLELVGNVLRDSLGDFFPVPLASEIADLPAV</sequence>
<evidence type="ECO:0000313" key="1">
    <source>
        <dbReference type="EMBL" id="OMQ22268.1"/>
    </source>
</evidence>
<keyword evidence="2" id="KW-1185">Reference proteome</keyword>
<proteinExistence type="predicted"/>
<gene>
    <name evidence="1" type="ORF">BMI79_12190</name>
</gene>
<evidence type="ECO:0000313" key="2">
    <source>
        <dbReference type="Proteomes" id="UP000216021"/>
    </source>
</evidence>